<feature type="compositionally biased region" description="Low complexity" evidence="2">
    <location>
        <begin position="108"/>
        <end position="127"/>
    </location>
</feature>
<feature type="compositionally biased region" description="Basic and acidic residues" evidence="2">
    <location>
        <begin position="164"/>
        <end position="186"/>
    </location>
</feature>
<dbReference type="InterPro" id="IPR049916">
    <property type="entry name" value="WDR72-like"/>
</dbReference>
<dbReference type="PROSITE" id="PS50082">
    <property type="entry name" value="WD_REPEATS_2"/>
    <property type="match status" value="1"/>
</dbReference>
<proteinExistence type="predicted"/>
<evidence type="ECO:0000313" key="3">
    <source>
        <dbReference type="EMBL" id="KAF8903093.1"/>
    </source>
</evidence>
<dbReference type="InterPro" id="IPR016024">
    <property type="entry name" value="ARM-type_fold"/>
</dbReference>
<dbReference type="SMART" id="SM00320">
    <property type="entry name" value="WD40"/>
    <property type="match status" value="4"/>
</dbReference>
<evidence type="ECO:0000313" key="4">
    <source>
        <dbReference type="Proteomes" id="UP000724874"/>
    </source>
</evidence>
<dbReference type="Proteomes" id="UP000724874">
    <property type="component" value="Unassembled WGS sequence"/>
</dbReference>
<dbReference type="InterPro" id="IPR036322">
    <property type="entry name" value="WD40_repeat_dom_sf"/>
</dbReference>
<comment type="caution">
    <text evidence="3">The sequence shown here is derived from an EMBL/GenBank/DDBJ whole genome shotgun (WGS) entry which is preliminary data.</text>
</comment>
<feature type="compositionally biased region" description="Low complexity" evidence="2">
    <location>
        <begin position="206"/>
        <end position="218"/>
    </location>
</feature>
<reference evidence="3" key="1">
    <citation type="submission" date="2020-11" db="EMBL/GenBank/DDBJ databases">
        <authorList>
            <consortium name="DOE Joint Genome Institute"/>
            <person name="Ahrendt S."/>
            <person name="Riley R."/>
            <person name="Andreopoulos W."/>
            <person name="LaButti K."/>
            <person name="Pangilinan J."/>
            <person name="Ruiz-duenas F.J."/>
            <person name="Barrasa J.M."/>
            <person name="Sanchez-Garcia M."/>
            <person name="Camarero S."/>
            <person name="Miyauchi S."/>
            <person name="Serrano A."/>
            <person name="Linde D."/>
            <person name="Babiker R."/>
            <person name="Drula E."/>
            <person name="Ayuso-Fernandez I."/>
            <person name="Pacheco R."/>
            <person name="Padilla G."/>
            <person name="Ferreira P."/>
            <person name="Barriuso J."/>
            <person name="Kellner H."/>
            <person name="Castanera R."/>
            <person name="Alfaro M."/>
            <person name="Ramirez L."/>
            <person name="Pisabarro A.G."/>
            <person name="Kuo A."/>
            <person name="Tritt A."/>
            <person name="Lipzen A."/>
            <person name="He G."/>
            <person name="Yan M."/>
            <person name="Ng V."/>
            <person name="Cullen D."/>
            <person name="Martin F."/>
            <person name="Rosso M.-N."/>
            <person name="Henrissat B."/>
            <person name="Hibbett D."/>
            <person name="Martinez A.T."/>
            <person name="Grigoriev I.V."/>
        </authorList>
    </citation>
    <scope>NUCLEOTIDE SEQUENCE</scope>
    <source>
        <strain evidence="3">AH 44721</strain>
    </source>
</reference>
<evidence type="ECO:0000256" key="2">
    <source>
        <dbReference type="SAM" id="MobiDB-lite"/>
    </source>
</evidence>
<dbReference type="InterPro" id="IPR011989">
    <property type="entry name" value="ARM-like"/>
</dbReference>
<dbReference type="OrthoDB" id="338622at2759"/>
<feature type="region of interest" description="Disordered" evidence="2">
    <location>
        <begin position="164"/>
        <end position="240"/>
    </location>
</feature>
<dbReference type="PANTHER" id="PTHR44099:SF4">
    <property type="entry name" value="RABCONNECTIN-3B, ISOFORM A"/>
    <property type="match status" value="1"/>
</dbReference>
<gene>
    <name evidence="3" type="ORF">CPB84DRAFT_1728490</name>
</gene>
<keyword evidence="1" id="KW-0853">WD repeat</keyword>
<dbReference type="SUPFAM" id="SSF48371">
    <property type="entry name" value="ARM repeat"/>
    <property type="match status" value="1"/>
</dbReference>
<dbReference type="SUPFAM" id="SSF50978">
    <property type="entry name" value="WD40 repeat-like"/>
    <property type="match status" value="1"/>
</dbReference>
<dbReference type="InterPro" id="IPR015943">
    <property type="entry name" value="WD40/YVTN_repeat-like_dom_sf"/>
</dbReference>
<name>A0A9P5NSK5_GYMJU</name>
<protein>
    <recommendedName>
        <fullName evidence="5">WD40 repeat-like protein</fullName>
    </recommendedName>
</protein>
<feature type="compositionally biased region" description="Low complexity" evidence="2">
    <location>
        <begin position="187"/>
        <end position="199"/>
    </location>
</feature>
<dbReference type="InterPro" id="IPR001680">
    <property type="entry name" value="WD40_rpt"/>
</dbReference>
<feature type="repeat" description="WD" evidence="1">
    <location>
        <begin position="1301"/>
        <end position="1335"/>
    </location>
</feature>
<dbReference type="Gene3D" id="1.25.10.10">
    <property type="entry name" value="Leucine-rich Repeat Variant"/>
    <property type="match status" value="1"/>
</dbReference>
<keyword evidence="4" id="KW-1185">Reference proteome</keyword>
<dbReference type="PANTHER" id="PTHR44099">
    <property type="entry name" value="RABCONNECTIN-3B, ISOFORM A"/>
    <property type="match status" value="1"/>
</dbReference>
<evidence type="ECO:0008006" key="5">
    <source>
        <dbReference type="Google" id="ProtNLM"/>
    </source>
</evidence>
<evidence type="ECO:0000256" key="1">
    <source>
        <dbReference type="PROSITE-ProRule" id="PRU00221"/>
    </source>
</evidence>
<organism evidence="3 4">
    <name type="scientific">Gymnopilus junonius</name>
    <name type="common">Spectacular rustgill mushroom</name>
    <name type="synonym">Gymnopilus spectabilis subsp. junonius</name>
    <dbReference type="NCBI Taxonomy" id="109634"/>
    <lineage>
        <taxon>Eukaryota</taxon>
        <taxon>Fungi</taxon>
        <taxon>Dikarya</taxon>
        <taxon>Basidiomycota</taxon>
        <taxon>Agaricomycotina</taxon>
        <taxon>Agaricomycetes</taxon>
        <taxon>Agaricomycetidae</taxon>
        <taxon>Agaricales</taxon>
        <taxon>Agaricineae</taxon>
        <taxon>Hymenogastraceae</taxon>
        <taxon>Gymnopilus</taxon>
    </lineage>
</organism>
<dbReference type="EMBL" id="JADNYJ010000032">
    <property type="protein sequence ID" value="KAF8903093.1"/>
    <property type="molecule type" value="Genomic_DNA"/>
</dbReference>
<dbReference type="Gene3D" id="2.130.10.10">
    <property type="entry name" value="YVTN repeat-like/Quinoprotein amine dehydrogenase"/>
    <property type="match status" value="2"/>
</dbReference>
<dbReference type="Pfam" id="PF00400">
    <property type="entry name" value="WD40"/>
    <property type="match status" value="1"/>
</dbReference>
<accession>A0A9P5NSK5</accession>
<feature type="region of interest" description="Disordered" evidence="2">
    <location>
        <begin position="85"/>
        <end position="127"/>
    </location>
</feature>
<dbReference type="GO" id="GO:0005737">
    <property type="term" value="C:cytoplasm"/>
    <property type="evidence" value="ECO:0007669"/>
    <property type="project" value="TreeGrafter"/>
</dbReference>
<sequence length="1404" mass="154876">MDAGKPSQFQIPLTFPNVSSFNDKASESQLSNILKESLARSKPTVLEYCGLLSAQAESGSEKDGLAFGCRDGTVYFLHHLQTPATLDLSPPHIPEPQRAKNLKRLSKTSHSNSRSSSPSMSSFPLSPTFTVTAKPRVVSGVTAEQVEAPKNYVDFDDETDKLKDILKGKQPREKLSNSDNTSERTLRSTTPSIIEPISSSKRRSAAPRSLLSANNSRAPTPPSFSAPASPRDPGCDSHRPDSWSIRFHAIPSRSGFGSAIKSVQFLHDDRFFAALQETGDVYVFSSDDGSCVASFHASDGLNEQSSNSFKERPKARDIWVWSSLTVTSIEESVILVATAANANDACALVPDAEETVSDASRCLILEFTTTPSNARLRKLTEWDLDGSGKGNGIYQELDGSFTFFFVGHGGHFIIRRLNLRDPSPMSAFVVSHSDSDNNHHHGTHLSSLPIPNPFKSIMSRSAEHLALGDSGDLTGNQMNPSLAEPRELEALIPGTILSGLKTRTLFNGKLSGISWTQRELSLFNYSLDSLTTLFRGEIEGIQNVLWLDDELYALCFESRVEVYQIKNVNADNEDLNVDRSKPAPSHSLHVRPDLIQTLLTGEYDTISLGPGSLLISKFSSDLHEQQIITYPISEGKCTPEVLWRAKEKETYPQKVNLTSTLPLELELIIQGYSDGVLRRFSLAQMARKPEKVLISSSSMKTSYPSLSGGIVGLHLVQNPRTKERYIIGGADDGSIAFWSFNTFELVMRWTIFTTPLAKVMQFDPETTGPLRGCALCISRDGTIAVIVIDGFHFRYIIPGSISPLKRVCAGGNNMLLIYGDHHARLWDAQTKELWRSFDEDKAEELLAQGGWSTLNMEKDSSLPKTIWTRVADMSDGLDTAATLVLNLERLIVDAISVTKTISTSRDEVREILLTLDRLRLMLSALLTPGLSDDVDSICYGKLGAYPSSALVGFWSTESTSLLQSNCPQDVWCFSSDVSASRALSILVVLRAMSLFEELTEGANTVISFYSTSLGVCVGPNFKAPSLEYLGRLWFEASNELRHPIRTLFDATISNMSDEESVKVTEKWQQYVPSAQPDAEKETMNAALALFICGCIASEKYSLLSTSALTNITKSVSLYLNDEKSIYRILAIDLCSRGFNVWQHYIDAMEILRSLVDLATNVRKDSISLQNISAQARLAVLSIASNNMPLLMGTLSLDILSPPSTEHQRSVLQILAFLIRKRPYVLYSHLPRLMEAVVKSLDPNATSNREQVLDTATEIFGYVVKTYPTIDFHMATQRLAVGTNEGAVIMYDVKTAIRLYVLEGHKKAITACSFSPDGRRLVTISLKESAVLVWKVGSSFTSFFNPGAPPRQGHGGSQPYKTLNFNVGSEADMTTEETLFLVRVEWIADRSVQVKIRQSILTFST</sequence>